<proteinExistence type="predicted"/>
<sequence>MADDLQSYSLSHVMHSPIPVSKMNVTNWTSLLDSSCQPTLSYSHPPIEYQTPPSHQYQMPWSPPSRPTTPNLDRTILNGHTELPTTSILTAGRGLDTSLPSAPTIIKPVVIDRLAKDFELAEPQRKHLHLFTELARLQGGLTMPDVMTCLFTLVIQFSLHNRCFEGDGNAATMAELLEDLKMQLNKCFDFTKDQRDNIRYIIWDVMYNAKRTAYHDIEPEVFTVLLKEKDTIGLKNVFGVPSREHLLRSEIHMISSSIRDSLKKSLVEFTAEMNKKYRRSGSSTNYHLTTARNSVFRRFVAEHQDLVWALEDPHLEDENTVCHSVQPPKKRRKLPSGRSAKGEDFWSQLDKYFNVRIVLYQGDNLLSERWKPFIDQTLAYDQSGFKFLPIIPVSSPCDGADDADLTGSAGSGARDLMALLN</sequence>
<keyword evidence="2" id="KW-1185">Reference proteome</keyword>
<evidence type="ECO:0000313" key="1">
    <source>
        <dbReference type="EMBL" id="KAK0462779.1"/>
    </source>
</evidence>
<evidence type="ECO:0000313" key="2">
    <source>
        <dbReference type="Proteomes" id="UP001175227"/>
    </source>
</evidence>
<gene>
    <name evidence="1" type="ORF">IW261DRAFT_1576190</name>
</gene>
<name>A0AA39TT26_9AGAR</name>
<organism evidence="1 2">
    <name type="scientific">Armillaria novae-zelandiae</name>
    <dbReference type="NCBI Taxonomy" id="153914"/>
    <lineage>
        <taxon>Eukaryota</taxon>
        <taxon>Fungi</taxon>
        <taxon>Dikarya</taxon>
        <taxon>Basidiomycota</taxon>
        <taxon>Agaricomycotina</taxon>
        <taxon>Agaricomycetes</taxon>
        <taxon>Agaricomycetidae</taxon>
        <taxon>Agaricales</taxon>
        <taxon>Marasmiineae</taxon>
        <taxon>Physalacriaceae</taxon>
        <taxon>Armillaria</taxon>
    </lineage>
</organism>
<dbReference type="EMBL" id="JAUEPR010000122">
    <property type="protein sequence ID" value="KAK0462779.1"/>
    <property type="molecule type" value="Genomic_DNA"/>
</dbReference>
<accession>A0AA39TT26</accession>
<dbReference type="AlphaFoldDB" id="A0AA39TT26"/>
<comment type="caution">
    <text evidence="1">The sequence shown here is derived from an EMBL/GenBank/DDBJ whole genome shotgun (WGS) entry which is preliminary data.</text>
</comment>
<reference evidence="1" key="1">
    <citation type="submission" date="2023-06" db="EMBL/GenBank/DDBJ databases">
        <authorList>
            <consortium name="Lawrence Berkeley National Laboratory"/>
            <person name="Ahrendt S."/>
            <person name="Sahu N."/>
            <person name="Indic B."/>
            <person name="Wong-Bajracharya J."/>
            <person name="Merenyi Z."/>
            <person name="Ke H.-M."/>
            <person name="Monk M."/>
            <person name="Kocsube S."/>
            <person name="Drula E."/>
            <person name="Lipzen A."/>
            <person name="Balint B."/>
            <person name="Henrissat B."/>
            <person name="Andreopoulos B."/>
            <person name="Martin F.M."/>
            <person name="Harder C.B."/>
            <person name="Rigling D."/>
            <person name="Ford K.L."/>
            <person name="Foster G.D."/>
            <person name="Pangilinan J."/>
            <person name="Papanicolaou A."/>
            <person name="Barry K."/>
            <person name="LaButti K."/>
            <person name="Viragh M."/>
            <person name="Koriabine M."/>
            <person name="Yan M."/>
            <person name="Riley R."/>
            <person name="Champramary S."/>
            <person name="Plett K.L."/>
            <person name="Tsai I.J."/>
            <person name="Slot J."/>
            <person name="Sipos G."/>
            <person name="Plett J."/>
            <person name="Nagy L.G."/>
            <person name="Grigoriev I.V."/>
        </authorList>
    </citation>
    <scope>NUCLEOTIDE SEQUENCE</scope>
    <source>
        <strain evidence="1">ICMP 16352</strain>
    </source>
</reference>
<protein>
    <submittedName>
        <fullName evidence="1">Uncharacterized protein</fullName>
    </submittedName>
</protein>
<dbReference type="Proteomes" id="UP001175227">
    <property type="component" value="Unassembled WGS sequence"/>
</dbReference>